<evidence type="ECO:0000313" key="2">
    <source>
        <dbReference type="EMBL" id="JAC62730.1"/>
    </source>
</evidence>
<proteinExistence type="predicted"/>
<organism evidence="2">
    <name type="scientific">Tetraselmis sp. GSL018</name>
    <dbReference type="NCBI Taxonomy" id="582737"/>
    <lineage>
        <taxon>Eukaryota</taxon>
        <taxon>Viridiplantae</taxon>
        <taxon>Chlorophyta</taxon>
        <taxon>core chlorophytes</taxon>
        <taxon>Chlorodendrophyceae</taxon>
        <taxon>Chlorodendrales</taxon>
        <taxon>Chlorodendraceae</taxon>
        <taxon>Tetraselmis</taxon>
    </lineage>
</organism>
<feature type="non-terminal residue" evidence="2">
    <location>
        <position position="68"/>
    </location>
</feature>
<dbReference type="EMBL" id="GBEZ01024237">
    <property type="protein sequence ID" value="JAC62730.1"/>
    <property type="molecule type" value="Transcribed_RNA"/>
</dbReference>
<evidence type="ECO:0000256" key="1">
    <source>
        <dbReference type="SAM" id="MobiDB-lite"/>
    </source>
</evidence>
<feature type="compositionally biased region" description="Polar residues" evidence="1">
    <location>
        <begin position="43"/>
        <end position="54"/>
    </location>
</feature>
<accession>A0A061QWB4</accession>
<protein>
    <submittedName>
        <fullName evidence="2">Uncharacterized protein</fullName>
    </submittedName>
</protein>
<sequence length="68" mass="7298">TLRRGERPDLSQTSYVGLPASSSSLCQEPLGWGFGAAFKCQMPTPSRNGLTHTSPRLRAGDLQKPDPA</sequence>
<dbReference type="AlphaFoldDB" id="A0A061QWB4"/>
<gene>
    <name evidence="2" type="ORF">TSPGSL018_22474</name>
</gene>
<feature type="compositionally biased region" description="Basic and acidic residues" evidence="1">
    <location>
        <begin position="58"/>
        <end position="68"/>
    </location>
</feature>
<feature type="non-terminal residue" evidence="2">
    <location>
        <position position="1"/>
    </location>
</feature>
<feature type="region of interest" description="Disordered" evidence="1">
    <location>
        <begin position="43"/>
        <end position="68"/>
    </location>
</feature>
<reference evidence="2" key="1">
    <citation type="submission" date="2014-05" db="EMBL/GenBank/DDBJ databases">
        <title>The transcriptome of the halophilic microalga Tetraselmis sp. GSL018 isolated from the Great Salt Lake, Utah.</title>
        <authorList>
            <person name="Jinkerson R.E."/>
            <person name="D'Adamo S."/>
            <person name="Posewitz M.C."/>
        </authorList>
    </citation>
    <scope>NUCLEOTIDE SEQUENCE</scope>
    <source>
        <strain evidence="2">GSL018</strain>
    </source>
</reference>
<name>A0A061QWB4_9CHLO</name>